<dbReference type="GeneTree" id="ENSGT00390000001890"/>
<dbReference type="Pfam" id="PF00363">
    <property type="entry name" value="Casein"/>
    <property type="match status" value="1"/>
</dbReference>
<accession>A0A8C5K8N1</accession>
<feature type="chain" id="PRO_5034328956" description="Beta-casein" evidence="9">
    <location>
        <begin position="16"/>
        <end position="225"/>
    </location>
</feature>
<reference evidence="10" key="1">
    <citation type="submission" date="2025-08" db="UniProtKB">
        <authorList>
            <consortium name="Ensembl"/>
        </authorList>
    </citation>
    <scope>IDENTIFICATION</scope>
</reference>
<organism evidence="10 11">
    <name type="scientific">Jaculus jaculus</name>
    <name type="common">Lesser Egyptian jerboa</name>
    <dbReference type="NCBI Taxonomy" id="51337"/>
    <lineage>
        <taxon>Eukaryota</taxon>
        <taxon>Metazoa</taxon>
        <taxon>Chordata</taxon>
        <taxon>Craniata</taxon>
        <taxon>Vertebrata</taxon>
        <taxon>Euteleostomi</taxon>
        <taxon>Mammalia</taxon>
        <taxon>Eutheria</taxon>
        <taxon>Euarchontoglires</taxon>
        <taxon>Glires</taxon>
        <taxon>Rodentia</taxon>
        <taxon>Myomorpha</taxon>
        <taxon>Dipodoidea</taxon>
        <taxon>Dipodidae</taxon>
        <taxon>Dipodinae</taxon>
        <taxon>Jaculus</taxon>
    </lineage>
</organism>
<keyword evidence="8" id="KW-0494">Milk protein</keyword>
<proteinExistence type="inferred from homology"/>
<evidence type="ECO:0000256" key="9">
    <source>
        <dbReference type="SAM" id="SignalP"/>
    </source>
</evidence>
<dbReference type="InterPro" id="IPR031305">
    <property type="entry name" value="Casein_CS"/>
</dbReference>
<comment type="function">
    <text evidence="1">Important role in determination of the surface properties of the casein micelles.</text>
</comment>
<evidence type="ECO:0000256" key="5">
    <source>
        <dbReference type="ARBA" id="ARBA00022525"/>
    </source>
</evidence>
<evidence type="ECO:0000256" key="8">
    <source>
        <dbReference type="ARBA" id="ARBA00022743"/>
    </source>
</evidence>
<reference evidence="10" key="2">
    <citation type="submission" date="2025-09" db="UniProtKB">
        <authorList>
            <consortium name="Ensembl"/>
        </authorList>
    </citation>
    <scope>IDENTIFICATION</scope>
</reference>
<evidence type="ECO:0000256" key="3">
    <source>
        <dbReference type="ARBA" id="ARBA00008083"/>
    </source>
</evidence>
<keyword evidence="7 9" id="KW-0732">Signal</keyword>
<keyword evidence="5" id="KW-0964">Secreted</keyword>
<dbReference type="InterPro" id="IPR001588">
    <property type="entry name" value="Casein"/>
</dbReference>
<dbReference type="Ensembl" id="ENSJJAT00000012034.1">
    <property type="protein sequence ID" value="ENSJJAP00000005653.1"/>
    <property type="gene ID" value="ENSJJAG00000010511.1"/>
</dbReference>
<comment type="similarity">
    <text evidence="3">Belongs to the beta-casein family.</text>
</comment>
<feature type="signal peptide" evidence="9">
    <location>
        <begin position="1"/>
        <end position="15"/>
    </location>
</feature>
<keyword evidence="6" id="KW-0597">Phosphoprotein</keyword>
<evidence type="ECO:0000256" key="7">
    <source>
        <dbReference type="ARBA" id="ARBA00022729"/>
    </source>
</evidence>
<evidence type="ECO:0000256" key="4">
    <source>
        <dbReference type="ARBA" id="ARBA00018977"/>
    </source>
</evidence>
<evidence type="ECO:0000256" key="1">
    <source>
        <dbReference type="ARBA" id="ARBA00002287"/>
    </source>
</evidence>
<dbReference type="PANTHER" id="PTHR11500:SF0">
    <property type="entry name" value="BETA-CASEIN"/>
    <property type="match status" value="1"/>
</dbReference>
<name>A0A8C5K8N1_JACJA</name>
<keyword evidence="11" id="KW-1185">Reference proteome</keyword>
<protein>
    <recommendedName>
        <fullName evidence="4">Beta-casein</fullName>
    </recommendedName>
</protein>
<evidence type="ECO:0000256" key="2">
    <source>
        <dbReference type="ARBA" id="ARBA00004613"/>
    </source>
</evidence>
<dbReference type="GO" id="GO:0005615">
    <property type="term" value="C:extracellular space"/>
    <property type="evidence" value="ECO:0007669"/>
    <property type="project" value="TreeGrafter"/>
</dbReference>
<gene>
    <name evidence="10" type="primary">Csn2</name>
</gene>
<evidence type="ECO:0000313" key="11">
    <source>
        <dbReference type="Proteomes" id="UP000694385"/>
    </source>
</evidence>
<evidence type="ECO:0000256" key="6">
    <source>
        <dbReference type="ARBA" id="ARBA00022553"/>
    </source>
</evidence>
<comment type="subcellular location">
    <subcellularLocation>
        <location evidence="2">Secreted</location>
    </subcellularLocation>
</comment>
<dbReference type="Proteomes" id="UP000694385">
    <property type="component" value="Unassembled WGS sequence"/>
</dbReference>
<dbReference type="PROSITE" id="PS00306">
    <property type="entry name" value="CASEIN_ALPHA_BETA"/>
    <property type="match status" value="1"/>
</dbReference>
<sequence>MKVFLLACLVALALARQTSESLSNSQEFITHINKEKLQKAKHVEQQQVEDELQDKIHPFIQSQPLTFPFTQPIPCTPLAQNIQSIVQPAVVPPFLPVLSPEVQEAKAKLDTILSKHSQMPFLNSETVLRLFDSPIPNLTDLKNQHLAQSLLQSLVHQAPQAIPQTPVALSQPQLSVPQSKVLLLPQQVIPFPQRDMASQDLLQLLQLLSNPTSQFPATQPVDPVV</sequence>
<dbReference type="InterPro" id="IPR016345">
    <property type="entry name" value="Casein_beta"/>
</dbReference>
<dbReference type="AlphaFoldDB" id="A0A8C5K8N1"/>
<evidence type="ECO:0000313" key="10">
    <source>
        <dbReference type="Ensembl" id="ENSJJAP00000005653.1"/>
    </source>
</evidence>
<dbReference type="PANTHER" id="PTHR11500">
    <property type="entry name" value="BETA CASEIN"/>
    <property type="match status" value="1"/>
</dbReference>